<dbReference type="PANTHER" id="PTHR48104:SF30">
    <property type="entry name" value="METACASPASE-1"/>
    <property type="match status" value="1"/>
</dbReference>
<sequence length="694" mass="76607">MTEQTTQIPNLYALLIGIDYYLPGQLPDGGYYASLGGCVRDIKRVEDYLKKTQKPKQIFKLTSSNTGATEPPEPKEQLPTYENIVAKFHAITEIAQKDDQVYIHYSGHGGRAKTIYPELKGAGQPDEALVPMDIVKTNERYLRDVEIATLLKKMVNKGLVVTVVFDSCHSGGTTRGDTAIRGLEGEPDTTSRPTDSLVASREELINNWLEITGGTARKANAGDWLPESRDYVLLAACRPSEYAYESVFNGKESNGALTYWMLDTLNNPSPDLTYKSLYDRVYAKVQSQFQTQTPMLFGEGERQVFGRSYANVHYTVNVLNVDTARNRVLLDAGSAQGLGEGARFAIYAPGTTDFSEKNKPLAIAQVTADITPADAWAAIEPDSLRGDIQQASPAIMLSAAIALVRRVRLFEKKDDSTKLMKSQTDALTAVKAAIPRTGKGWVELANEGEHYQVAINASGEYEICDRNGTPFPNLRPALLASDADAAQNVVKRLVHLTKYQAAQELENLSVLTNKLVVQLTDRNKKPLADPTKQTLQTGENTFLYIKNESNQDLNVVVMDLQSDWAISQLDILEDGAPFVTFNPKQEELIPLSFKLPEGYQEGKDILKVFATVKPAKFRWLELPSLDKPIQAKKAASFDEYDENTPRGGGDPLDKLLSAISADPDEVPPTREAQQVMSSNRGWTTKTVTITVKAN</sequence>
<feature type="domain" description="Peptidase C14 caspase" evidence="2">
    <location>
        <begin position="12"/>
        <end position="297"/>
    </location>
</feature>
<comment type="caution">
    <text evidence="3">The sequence shown here is derived from an EMBL/GenBank/DDBJ whole genome shotgun (WGS) entry which is preliminary data.</text>
</comment>
<dbReference type="Gene3D" id="3.40.50.1460">
    <property type="match status" value="1"/>
</dbReference>
<dbReference type="PANTHER" id="PTHR48104">
    <property type="entry name" value="METACASPASE-4"/>
    <property type="match status" value="1"/>
</dbReference>
<dbReference type="Pfam" id="PF00656">
    <property type="entry name" value="Peptidase_C14"/>
    <property type="match status" value="1"/>
</dbReference>
<name>A0A846H888_9CYAN</name>
<proteinExistence type="predicted"/>
<evidence type="ECO:0000259" key="2">
    <source>
        <dbReference type="Pfam" id="PF00656"/>
    </source>
</evidence>
<dbReference type="GO" id="GO:0004197">
    <property type="term" value="F:cysteine-type endopeptidase activity"/>
    <property type="evidence" value="ECO:0007669"/>
    <property type="project" value="InterPro"/>
</dbReference>
<dbReference type="AlphaFoldDB" id="A0A846H888"/>
<dbReference type="GO" id="GO:0005737">
    <property type="term" value="C:cytoplasm"/>
    <property type="evidence" value="ECO:0007669"/>
    <property type="project" value="TreeGrafter"/>
</dbReference>
<evidence type="ECO:0000313" key="3">
    <source>
        <dbReference type="EMBL" id="NEU73505.1"/>
    </source>
</evidence>
<feature type="region of interest" description="Disordered" evidence="1">
    <location>
        <begin position="175"/>
        <end position="194"/>
    </location>
</feature>
<dbReference type="Proteomes" id="UP000031549">
    <property type="component" value="Unassembled WGS sequence"/>
</dbReference>
<organism evidence="3 4">
    <name type="scientific">Hassallia byssoidea VB512170</name>
    <dbReference type="NCBI Taxonomy" id="1304833"/>
    <lineage>
        <taxon>Bacteria</taxon>
        <taxon>Bacillati</taxon>
        <taxon>Cyanobacteriota</taxon>
        <taxon>Cyanophyceae</taxon>
        <taxon>Nostocales</taxon>
        <taxon>Tolypothrichaceae</taxon>
        <taxon>Hassallia</taxon>
    </lineage>
</organism>
<dbReference type="EMBL" id="JTCM02000024">
    <property type="protein sequence ID" value="NEU73505.1"/>
    <property type="molecule type" value="Genomic_DNA"/>
</dbReference>
<dbReference type="InterPro" id="IPR050452">
    <property type="entry name" value="Metacaspase"/>
</dbReference>
<dbReference type="InterPro" id="IPR011600">
    <property type="entry name" value="Pept_C14_caspase"/>
</dbReference>
<accession>A0A846H888</accession>
<evidence type="ECO:0000313" key="4">
    <source>
        <dbReference type="Proteomes" id="UP000031549"/>
    </source>
</evidence>
<dbReference type="RefSeq" id="WP_039737120.1">
    <property type="nucleotide sequence ID" value="NZ_JTCM02000024.1"/>
</dbReference>
<protein>
    <submittedName>
        <fullName evidence="3">Caspase family protein</fullName>
    </submittedName>
</protein>
<reference evidence="3 4" key="1">
    <citation type="journal article" date="2015" name="Genome Announc.">
        <title>Draft Genome Sequence of Cyanobacterium Hassallia byssoidea Strain VB512170, Isolated from Monuments in India.</title>
        <authorList>
            <person name="Singh D."/>
            <person name="Chandrababunaidu M.M."/>
            <person name="Panda A."/>
            <person name="Sen D."/>
            <person name="Bhattacharyya S."/>
            <person name="Adhikary S.P."/>
            <person name="Tripathy S."/>
        </authorList>
    </citation>
    <scope>NUCLEOTIDE SEQUENCE [LARGE SCALE GENOMIC DNA]</scope>
    <source>
        <strain evidence="3 4">VB512170</strain>
    </source>
</reference>
<dbReference type="GO" id="GO:0006508">
    <property type="term" value="P:proteolysis"/>
    <property type="evidence" value="ECO:0007669"/>
    <property type="project" value="InterPro"/>
</dbReference>
<keyword evidence="4" id="KW-1185">Reference proteome</keyword>
<gene>
    <name evidence="3" type="ORF">PI95_013250</name>
</gene>
<evidence type="ECO:0000256" key="1">
    <source>
        <dbReference type="SAM" id="MobiDB-lite"/>
    </source>
</evidence>